<keyword evidence="2" id="KW-1185">Reference proteome</keyword>
<protein>
    <submittedName>
        <fullName evidence="1">Uncharacterized protein</fullName>
    </submittedName>
</protein>
<sequence length="210" mass="23505">MPAIGRHHWHSGRHLPAHPLFESLTVTTTAVIQVHHGSRRTTNGRTSGRPLVVQNLVAWEPSRASAGRFWDDQKLSREHPADAFASSGRFVLEATIRRFQKKRPMGASHTKRLLDAPWKRPTGAPPKLRPLDAAMARPVGTLCEKCPLDASMERPTGALCEKRPLDGLVPIVQRALHQGCIQRTLSKHLLDAFTKKRPADKRVFEKPAPW</sequence>
<name>A0A2N5TZI4_9BASI</name>
<evidence type="ECO:0000313" key="2">
    <source>
        <dbReference type="Proteomes" id="UP000235388"/>
    </source>
</evidence>
<gene>
    <name evidence="1" type="ORF">PCANC_20333</name>
</gene>
<reference evidence="1 2" key="1">
    <citation type="submission" date="2017-11" db="EMBL/GenBank/DDBJ databases">
        <title>De novo assembly and phasing of dikaryotic genomes from two isolates of Puccinia coronata f. sp. avenae, the causal agent of oat crown rust.</title>
        <authorList>
            <person name="Miller M.E."/>
            <person name="Zhang Y."/>
            <person name="Omidvar V."/>
            <person name="Sperschneider J."/>
            <person name="Schwessinger B."/>
            <person name="Raley C."/>
            <person name="Palmer J.M."/>
            <person name="Garnica D."/>
            <person name="Upadhyaya N."/>
            <person name="Rathjen J."/>
            <person name="Taylor J.M."/>
            <person name="Park R.F."/>
            <person name="Dodds P.N."/>
            <person name="Hirsch C.D."/>
            <person name="Kianian S.F."/>
            <person name="Figueroa M."/>
        </authorList>
    </citation>
    <scope>NUCLEOTIDE SEQUENCE [LARGE SCALE GENOMIC DNA]</scope>
    <source>
        <strain evidence="1">12NC29</strain>
    </source>
</reference>
<accession>A0A2N5TZI4</accession>
<evidence type="ECO:0000313" key="1">
    <source>
        <dbReference type="EMBL" id="PLW30916.1"/>
    </source>
</evidence>
<comment type="caution">
    <text evidence="1">The sequence shown here is derived from an EMBL/GenBank/DDBJ whole genome shotgun (WGS) entry which is preliminary data.</text>
</comment>
<organism evidence="1 2">
    <name type="scientific">Puccinia coronata f. sp. avenae</name>
    <dbReference type="NCBI Taxonomy" id="200324"/>
    <lineage>
        <taxon>Eukaryota</taxon>
        <taxon>Fungi</taxon>
        <taxon>Dikarya</taxon>
        <taxon>Basidiomycota</taxon>
        <taxon>Pucciniomycotina</taxon>
        <taxon>Pucciniomycetes</taxon>
        <taxon>Pucciniales</taxon>
        <taxon>Pucciniaceae</taxon>
        <taxon>Puccinia</taxon>
    </lineage>
</organism>
<proteinExistence type="predicted"/>
<dbReference type="AlphaFoldDB" id="A0A2N5TZI4"/>
<dbReference type="EMBL" id="PGCJ01000362">
    <property type="protein sequence ID" value="PLW30916.1"/>
    <property type="molecule type" value="Genomic_DNA"/>
</dbReference>
<dbReference type="Proteomes" id="UP000235388">
    <property type="component" value="Unassembled WGS sequence"/>
</dbReference>